<evidence type="ECO:0000256" key="5">
    <source>
        <dbReference type="ARBA" id="ARBA00023157"/>
    </source>
</evidence>
<comment type="subcellular location">
    <subcellularLocation>
        <location evidence="1">Secreted</location>
    </subcellularLocation>
</comment>
<accession>A0ABN8MNT8</accession>
<feature type="domain" description="Fibronectin type-II" evidence="7">
    <location>
        <begin position="288"/>
        <end position="332"/>
    </location>
</feature>
<comment type="similarity">
    <text evidence="2">Belongs to the seminal plasma protein family.</text>
</comment>
<feature type="domain" description="Fibronectin type-II" evidence="7">
    <location>
        <begin position="344"/>
        <end position="388"/>
    </location>
</feature>
<evidence type="ECO:0000256" key="4">
    <source>
        <dbReference type="ARBA" id="ARBA00022737"/>
    </source>
</evidence>
<evidence type="ECO:0000256" key="2">
    <source>
        <dbReference type="ARBA" id="ARBA00010011"/>
    </source>
</evidence>
<evidence type="ECO:0000259" key="7">
    <source>
        <dbReference type="PROSITE" id="PS51092"/>
    </source>
</evidence>
<dbReference type="InterPro" id="IPR036943">
    <property type="entry name" value="FN_type2_sf"/>
</dbReference>
<evidence type="ECO:0000256" key="6">
    <source>
        <dbReference type="PROSITE-ProRule" id="PRU00479"/>
    </source>
</evidence>
<dbReference type="PANTHER" id="PTHR22918">
    <property type="entry name" value="SEMINAL PLASMA PROTEIN"/>
    <property type="match status" value="1"/>
</dbReference>
<name>A0ABN8MNT8_9CNID</name>
<dbReference type="SMART" id="SM00059">
    <property type="entry name" value="FN2"/>
    <property type="match status" value="9"/>
</dbReference>
<feature type="domain" description="Fibronectin type-II" evidence="7">
    <location>
        <begin position="65"/>
        <end position="109"/>
    </location>
</feature>
<feature type="domain" description="Fibronectin type-II" evidence="7">
    <location>
        <begin position="232"/>
        <end position="276"/>
    </location>
</feature>
<proteinExistence type="inferred from homology"/>
<evidence type="ECO:0000313" key="8">
    <source>
        <dbReference type="EMBL" id="CAH3032609.1"/>
    </source>
</evidence>
<keyword evidence="5" id="KW-1015">Disulfide bond</keyword>
<keyword evidence="3" id="KW-0964">Secreted</keyword>
<feature type="domain" description="Fibronectin type-II" evidence="7">
    <location>
        <begin position="456"/>
        <end position="500"/>
    </location>
</feature>
<gene>
    <name evidence="8" type="ORF">PLOB_00000085</name>
</gene>
<dbReference type="PROSITE" id="PS51092">
    <property type="entry name" value="FN2_2"/>
    <property type="match status" value="9"/>
</dbReference>
<comment type="caution">
    <text evidence="8">The sequence shown here is derived from an EMBL/GenBank/DDBJ whole genome shotgun (WGS) entry which is preliminary data.</text>
</comment>
<dbReference type="Proteomes" id="UP001159405">
    <property type="component" value="Unassembled WGS sequence"/>
</dbReference>
<dbReference type="InterPro" id="IPR000562">
    <property type="entry name" value="FN_type2_dom"/>
</dbReference>
<keyword evidence="9" id="KW-1185">Reference proteome</keyword>
<feature type="domain" description="Fibronectin type-II" evidence="7">
    <location>
        <begin position="14"/>
        <end position="58"/>
    </location>
</feature>
<feature type="non-terminal residue" evidence="8">
    <location>
        <position position="544"/>
    </location>
</feature>
<dbReference type="EMBL" id="CALNXK010000001">
    <property type="protein sequence ID" value="CAH3032609.1"/>
    <property type="molecule type" value="Genomic_DNA"/>
</dbReference>
<dbReference type="PANTHER" id="PTHR22918:SF1">
    <property type="entry name" value="FIBRONECTIN TYPE-II DOMAIN-CONTAINING PROTEIN"/>
    <property type="match status" value="1"/>
</dbReference>
<dbReference type="SUPFAM" id="SSF57440">
    <property type="entry name" value="Kringle-like"/>
    <property type="match status" value="9"/>
</dbReference>
<comment type="caution">
    <text evidence="6">Lacks conserved residue(s) required for the propagation of feature annotation.</text>
</comment>
<feature type="domain" description="Fibronectin type-II" evidence="7">
    <location>
        <begin position="400"/>
        <end position="444"/>
    </location>
</feature>
<organism evidence="8 9">
    <name type="scientific">Porites lobata</name>
    <dbReference type="NCBI Taxonomy" id="104759"/>
    <lineage>
        <taxon>Eukaryota</taxon>
        <taxon>Metazoa</taxon>
        <taxon>Cnidaria</taxon>
        <taxon>Anthozoa</taxon>
        <taxon>Hexacorallia</taxon>
        <taxon>Scleractinia</taxon>
        <taxon>Fungiina</taxon>
        <taxon>Poritidae</taxon>
        <taxon>Porites</taxon>
    </lineage>
</organism>
<evidence type="ECO:0000256" key="3">
    <source>
        <dbReference type="ARBA" id="ARBA00022525"/>
    </source>
</evidence>
<dbReference type="Gene3D" id="2.10.10.10">
    <property type="entry name" value="Fibronectin, type II, collagen-binding"/>
    <property type="match status" value="10"/>
</dbReference>
<reference evidence="8 9" key="1">
    <citation type="submission" date="2022-05" db="EMBL/GenBank/DDBJ databases">
        <authorList>
            <consortium name="Genoscope - CEA"/>
            <person name="William W."/>
        </authorList>
    </citation>
    <scope>NUCLEOTIDE SEQUENCE [LARGE SCALE GENOMIC DNA]</scope>
</reference>
<feature type="non-terminal residue" evidence="8">
    <location>
        <position position="1"/>
    </location>
</feature>
<dbReference type="Pfam" id="PF00040">
    <property type="entry name" value="fn2"/>
    <property type="match status" value="9"/>
</dbReference>
<evidence type="ECO:0000256" key="1">
    <source>
        <dbReference type="ARBA" id="ARBA00004613"/>
    </source>
</evidence>
<dbReference type="InterPro" id="IPR013806">
    <property type="entry name" value="Kringle-like"/>
</dbReference>
<protein>
    <recommendedName>
        <fullName evidence="7">Fibronectin type-II domain-containing protein</fullName>
    </recommendedName>
</protein>
<feature type="domain" description="Fibronectin type-II" evidence="7">
    <location>
        <begin position="180"/>
        <end position="224"/>
    </location>
</feature>
<feature type="domain" description="Fibronectin type-II" evidence="7">
    <location>
        <begin position="124"/>
        <end position="168"/>
    </location>
</feature>
<dbReference type="InterPro" id="IPR051666">
    <property type="entry name" value="SP_Capacitation_Regulator"/>
</dbReference>
<evidence type="ECO:0000313" key="9">
    <source>
        <dbReference type="Proteomes" id="UP001159405"/>
    </source>
</evidence>
<keyword evidence="4" id="KW-0677">Repeat</keyword>
<sequence length="544" mass="59991">LVSPVTASCTQKTTSGQCCSIPFSYEGVTYNSCTSADYGVPWCSLDPVYKGPFGECAASCHQKTTSGQCCSIPFKYNAVTCNSCTSADWHRPWCSLAPVYNGRWGDCALPLTTTSPTVCTQKTTSGKCCSIPFKYRGVTYSSCTNADHNGPWCSLDPVYKGGWGNCPTTPSPTVCLQKTTSGKCCSIPFKYRGVTYKSCTSANHNRPWCSFDLVYKGRWGNCLTASCPQKTTSGQCCSIPFIYKGVIYKSCTSVNHNRPWCSLDPVYKGKWGNCATTSSPTVCPQKTTSGKCCSIPFTYRGVTYNSCTSVNHNRPWCSLDPVYKGRWGNCLTTTSPTVCPQKTTSGKCCSIPFKYRGVTYNSCTSANHNRPWCSLDSVYKGRWGNCLTTTLPTVCPQKTTSGKCCSIPFEYRGVNYSSCTSANHNRPWCSLDPVYKGRWGNCLTTTLPTVCPQKTTSGKCCSIPFEYSGVTYSSCTSANHNRPWCSLDPVYKGRWGNCRDIFNDITSLMMIVRTGQCCSIPFKYKQVTYNSWTTAYYNRPWCSV</sequence>